<dbReference type="Proteomes" id="UP000251213">
    <property type="component" value="Unassembled WGS sequence"/>
</dbReference>
<evidence type="ECO:0000259" key="3">
    <source>
        <dbReference type="Pfam" id="PF17898"/>
    </source>
</evidence>
<sequence>MYRKYFLFVLILIFSLTSCSSPSPEAGTTPDYQKTKEMVLDLIRTSEGKKALKDLMSDPEFKQAIIVSNQELEETISKSLTNQHTKKEWEKLLSKPKVADNLAKATEKQQKELVKILLKDPEYQKLLLDIMKDPAFSKQVIQLLKSQEFRKETMKVMEEAIQIPSFQEKLKKLFQQGGQKGGEGGGGGAGGAGGGGGGGGATGGGGG</sequence>
<feature type="compositionally biased region" description="Gly residues" evidence="1">
    <location>
        <begin position="178"/>
        <end position="207"/>
    </location>
</feature>
<feature type="signal peptide" evidence="2">
    <location>
        <begin position="1"/>
        <end position="20"/>
    </location>
</feature>
<dbReference type="InterPro" id="IPR041262">
    <property type="entry name" value="GerD_central"/>
</dbReference>
<name>A0A364K3K0_9BACL</name>
<keyword evidence="2" id="KW-0732">Signal</keyword>
<accession>A0A364K3K0</accession>
<feature type="region of interest" description="Disordered" evidence="1">
    <location>
        <begin position="173"/>
        <end position="207"/>
    </location>
</feature>
<dbReference type="AlphaFoldDB" id="A0A364K3K0"/>
<evidence type="ECO:0000256" key="1">
    <source>
        <dbReference type="SAM" id="MobiDB-lite"/>
    </source>
</evidence>
<feature type="chain" id="PRO_5039584109" description="Spore germination GerD central core domain-containing protein" evidence="2">
    <location>
        <begin position="21"/>
        <end position="207"/>
    </location>
</feature>
<organism evidence="4 5">
    <name type="scientific">Thermoflavimicrobium daqui</name>
    <dbReference type="NCBI Taxonomy" id="2137476"/>
    <lineage>
        <taxon>Bacteria</taxon>
        <taxon>Bacillati</taxon>
        <taxon>Bacillota</taxon>
        <taxon>Bacilli</taxon>
        <taxon>Bacillales</taxon>
        <taxon>Thermoactinomycetaceae</taxon>
        <taxon>Thermoflavimicrobium</taxon>
    </lineage>
</organism>
<evidence type="ECO:0000313" key="5">
    <source>
        <dbReference type="Proteomes" id="UP000251213"/>
    </source>
</evidence>
<dbReference type="OrthoDB" id="2375836at2"/>
<gene>
    <name evidence="4" type="ORF">DL897_13110</name>
</gene>
<keyword evidence="5" id="KW-1185">Reference proteome</keyword>
<dbReference type="PROSITE" id="PS51257">
    <property type="entry name" value="PROKAR_LIPOPROTEIN"/>
    <property type="match status" value="1"/>
</dbReference>
<evidence type="ECO:0000313" key="4">
    <source>
        <dbReference type="EMBL" id="RAL23296.1"/>
    </source>
</evidence>
<dbReference type="EMBL" id="QJKK01000007">
    <property type="protein sequence ID" value="RAL23296.1"/>
    <property type="molecule type" value="Genomic_DNA"/>
</dbReference>
<proteinExistence type="predicted"/>
<protein>
    <recommendedName>
        <fullName evidence="3">Spore germination GerD central core domain-containing protein</fullName>
    </recommendedName>
</protein>
<comment type="caution">
    <text evidence="4">The sequence shown here is derived from an EMBL/GenBank/DDBJ whole genome shotgun (WGS) entry which is preliminary data.</text>
</comment>
<feature type="domain" description="Spore germination GerD central core" evidence="3">
    <location>
        <begin position="66"/>
        <end position="176"/>
    </location>
</feature>
<dbReference type="Pfam" id="PF17898">
    <property type="entry name" value="GerD"/>
    <property type="match status" value="1"/>
</dbReference>
<reference evidence="4 5" key="2">
    <citation type="submission" date="2018-06" db="EMBL/GenBank/DDBJ databases">
        <authorList>
            <person name="Zhirakovskaya E."/>
        </authorList>
    </citation>
    <scope>NUCLEOTIDE SEQUENCE [LARGE SCALE GENOMIC DNA]</scope>
    <source>
        <strain evidence="4 5">FBKL4.011</strain>
    </source>
</reference>
<evidence type="ECO:0000256" key="2">
    <source>
        <dbReference type="SAM" id="SignalP"/>
    </source>
</evidence>
<dbReference type="NCBIfam" id="NF040801">
    <property type="entry name" value="spore_GerD"/>
    <property type="match status" value="1"/>
</dbReference>
<reference evidence="4 5" key="1">
    <citation type="submission" date="2018-06" db="EMBL/GenBank/DDBJ databases">
        <title>Thermoflavimicrobium daqus sp. nov., a thermophilic microbe isolated from Moutai-flavour Daqu.</title>
        <authorList>
            <person name="Wang X."/>
            <person name="Zhou H."/>
        </authorList>
    </citation>
    <scope>NUCLEOTIDE SEQUENCE [LARGE SCALE GENOMIC DNA]</scope>
    <source>
        <strain evidence="4 5">FBKL4.011</strain>
    </source>
</reference>